<protein>
    <recommendedName>
        <fullName evidence="10">Guanine permease</fullName>
    </recommendedName>
</protein>
<keyword evidence="9" id="KW-1185">Reference proteome</keyword>
<dbReference type="Pfam" id="PF00860">
    <property type="entry name" value="Xan_ur_permease"/>
    <property type="match status" value="1"/>
</dbReference>
<dbReference type="Proteomes" id="UP000050509">
    <property type="component" value="Unassembled WGS sequence"/>
</dbReference>
<organism evidence="8 9">
    <name type="scientific">Kouleothrix aurantiaca</name>
    <dbReference type="NCBI Taxonomy" id="186479"/>
    <lineage>
        <taxon>Bacteria</taxon>
        <taxon>Bacillati</taxon>
        <taxon>Chloroflexota</taxon>
        <taxon>Chloroflexia</taxon>
        <taxon>Chloroflexales</taxon>
        <taxon>Roseiflexineae</taxon>
        <taxon>Roseiflexaceae</taxon>
        <taxon>Kouleothrix</taxon>
    </lineage>
</organism>
<feature type="transmembrane region" description="Helical" evidence="7">
    <location>
        <begin position="425"/>
        <end position="454"/>
    </location>
</feature>
<feature type="transmembrane region" description="Helical" evidence="7">
    <location>
        <begin position="369"/>
        <end position="391"/>
    </location>
</feature>
<feature type="transmembrane region" description="Helical" evidence="7">
    <location>
        <begin position="466"/>
        <end position="483"/>
    </location>
</feature>
<dbReference type="GO" id="GO:0005886">
    <property type="term" value="C:plasma membrane"/>
    <property type="evidence" value="ECO:0007669"/>
    <property type="project" value="TreeGrafter"/>
</dbReference>
<comment type="caution">
    <text evidence="8">The sequence shown here is derived from an EMBL/GenBank/DDBJ whole genome shotgun (WGS) entry which is preliminary data.</text>
</comment>
<name>A0A0P9DC03_9CHLR</name>
<feature type="transmembrane region" description="Helical" evidence="7">
    <location>
        <begin position="261"/>
        <end position="280"/>
    </location>
</feature>
<keyword evidence="4 7" id="KW-0812">Transmembrane</keyword>
<dbReference type="GO" id="GO:0012505">
    <property type="term" value="C:endomembrane system"/>
    <property type="evidence" value="ECO:0007669"/>
    <property type="project" value="UniProtKB-SubCell"/>
</dbReference>
<keyword evidence="6 7" id="KW-0472">Membrane</keyword>
<accession>A0A0P9DC03</accession>
<keyword evidence="3" id="KW-0813">Transport</keyword>
<feature type="transmembrane region" description="Helical" evidence="7">
    <location>
        <begin position="335"/>
        <end position="357"/>
    </location>
</feature>
<evidence type="ECO:0000256" key="2">
    <source>
        <dbReference type="ARBA" id="ARBA00005697"/>
    </source>
</evidence>
<feature type="transmembrane region" description="Helical" evidence="7">
    <location>
        <begin position="159"/>
        <end position="180"/>
    </location>
</feature>
<feature type="transmembrane region" description="Helical" evidence="7">
    <location>
        <begin position="224"/>
        <end position="241"/>
    </location>
</feature>
<dbReference type="InterPro" id="IPR006043">
    <property type="entry name" value="NCS2"/>
</dbReference>
<feature type="transmembrane region" description="Helical" evidence="7">
    <location>
        <begin position="292"/>
        <end position="315"/>
    </location>
</feature>
<evidence type="ECO:0000256" key="3">
    <source>
        <dbReference type="ARBA" id="ARBA00022448"/>
    </source>
</evidence>
<evidence type="ECO:0000256" key="1">
    <source>
        <dbReference type="ARBA" id="ARBA00004127"/>
    </source>
</evidence>
<dbReference type="EMBL" id="LJCR01000288">
    <property type="protein sequence ID" value="KPV53312.1"/>
    <property type="molecule type" value="Genomic_DNA"/>
</dbReference>
<evidence type="ECO:0000256" key="7">
    <source>
        <dbReference type="SAM" id="Phobius"/>
    </source>
</evidence>
<sequence>MMTTNGALRTAHNSLAAWISQHFQVAERRSSLRTEVLGGLTTFTVMAYIIFLNPLVLTLNGAGQAPQVASFAGLATATCLSAALLTLAMGLYTNYPFALAPSVGISTVLAADLIGTHALSWQATMGLLLVGGLLVTALVALGLGDALVRAIPLPLKRAVGVGIGLLLLYLGMLNAGILHVQTEQLSATRLPVSLGSLTDLPTALALFGLLVTLGLMLRGYRAALLYGILATTVVAVSIKWLRPEAVVSRTSGVADLRHFVALPLDVSTIGSGLNLTAFHSPLAAAKGLGMSAALLVMVTLMLSSFLDTVGTIVGVGEQAGLVDERGELPQAKRVLVIDSLATACGGLFGVSALTTYIESAAGVAAGARTGLASLVTGLCFLLALGITPFVGLIPPEATAPALIVVGFLMFQTVRDIDFGELGAGFAALLTLVLIPLTCSITNGIGVGVIVYVLLSALGGRSRAVPALLWLLAAAFAGYFLMMMI</sequence>
<dbReference type="PATRIC" id="fig|186479.3.peg.5954"/>
<comment type="similarity">
    <text evidence="2">Belongs to the nucleobase:cation symporter-2 (NCS2) (TC 2.A.40) family. Azg-like subfamily.</text>
</comment>
<feature type="transmembrane region" description="Helical" evidence="7">
    <location>
        <begin position="125"/>
        <end position="147"/>
    </location>
</feature>
<dbReference type="GO" id="GO:0005345">
    <property type="term" value="F:purine nucleobase transmembrane transporter activity"/>
    <property type="evidence" value="ECO:0007669"/>
    <property type="project" value="TreeGrafter"/>
</dbReference>
<evidence type="ECO:0000256" key="4">
    <source>
        <dbReference type="ARBA" id="ARBA00022692"/>
    </source>
</evidence>
<gene>
    <name evidence="8" type="ORF">SE17_10380</name>
</gene>
<feature type="transmembrane region" description="Helical" evidence="7">
    <location>
        <begin position="200"/>
        <end position="217"/>
    </location>
</feature>
<evidence type="ECO:0000313" key="9">
    <source>
        <dbReference type="Proteomes" id="UP000050509"/>
    </source>
</evidence>
<dbReference type="InterPro" id="IPR045018">
    <property type="entry name" value="Azg-like"/>
</dbReference>
<dbReference type="AlphaFoldDB" id="A0A0P9DC03"/>
<keyword evidence="5 7" id="KW-1133">Transmembrane helix</keyword>
<evidence type="ECO:0000313" key="8">
    <source>
        <dbReference type="EMBL" id="KPV53312.1"/>
    </source>
</evidence>
<feature type="transmembrane region" description="Helical" evidence="7">
    <location>
        <begin position="36"/>
        <end position="56"/>
    </location>
</feature>
<feature type="transmembrane region" description="Helical" evidence="7">
    <location>
        <begin position="99"/>
        <end position="119"/>
    </location>
</feature>
<dbReference type="PANTHER" id="PTHR43337">
    <property type="entry name" value="XANTHINE/URACIL PERMEASE C887.17-RELATED"/>
    <property type="match status" value="1"/>
</dbReference>
<evidence type="ECO:0008006" key="10">
    <source>
        <dbReference type="Google" id="ProtNLM"/>
    </source>
</evidence>
<reference evidence="8 9" key="1">
    <citation type="submission" date="2015-09" db="EMBL/GenBank/DDBJ databases">
        <title>Draft genome sequence of Kouleothrix aurantiaca JCM 19913.</title>
        <authorList>
            <person name="Hemp J."/>
        </authorList>
    </citation>
    <scope>NUCLEOTIDE SEQUENCE [LARGE SCALE GENOMIC DNA]</scope>
    <source>
        <strain evidence="8 9">COM-B</strain>
    </source>
</reference>
<feature type="transmembrane region" description="Helical" evidence="7">
    <location>
        <begin position="68"/>
        <end position="92"/>
    </location>
</feature>
<evidence type="ECO:0000256" key="6">
    <source>
        <dbReference type="ARBA" id="ARBA00023136"/>
    </source>
</evidence>
<evidence type="ECO:0000256" key="5">
    <source>
        <dbReference type="ARBA" id="ARBA00022989"/>
    </source>
</evidence>
<proteinExistence type="inferred from homology"/>
<comment type="subcellular location">
    <subcellularLocation>
        <location evidence="1">Endomembrane system</location>
        <topology evidence="1">Multi-pass membrane protein</topology>
    </subcellularLocation>
</comment>
<dbReference type="PANTHER" id="PTHR43337:SF1">
    <property type="entry name" value="XANTHINE_URACIL PERMEASE C887.17-RELATED"/>
    <property type="match status" value="1"/>
</dbReference>